<keyword evidence="6" id="KW-0378">Hydrolase</keyword>
<comment type="catalytic activity">
    <reaction evidence="9">
        <text>feruloyl-polysaccharide + H2O = ferulate + polysaccharide.</text>
        <dbReference type="EC" id="3.1.1.73"/>
    </reaction>
</comment>
<keyword evidence="4" id="KW-0858">Xylan degradation</keyword>
<accession>A0A4S9MVR8</accession>
<gene>
    <name evidence="13" type="ORF">D6D24_01582</name>
</gene>
<dbReference type="InterPro" id="IPR003609">
    <property type="entry name" value="Pan_app"/>
</dbReference>
<evidence type="ECO:0000256" key="1">
    <source>
        <dbReference type="ARBA" id="ARBA00004613"/>
    </source>
</evidence>
<dbReference type="GO" id="GO:0005576">
    <property type="term" value="C:extracellular region"/>
    <property type="evidence" value="ECO:0007669"/>
    <property type="project" value="UniProtKB-SubCell"/>
</dbReference>
<keyword evidence="7" id="KW-0119">Carbohydrate metabolism</keyword>
<proteinExistence type="predicted"/>
<feature type="domain" description="Apple" evidence="12">
    <location>
        <begin position="245"/>
        <end position="271"/>
    </location>
</feature>
<comment type="caution">
    <text evidence="13">The sequence shown here is derived from an EMBL/GenBank/DDBJ whole genome shotgun (WGS) entry which is preliminary data.</text>
</comment>
<organism evidence="13 14">
    <name type="scientific">Aureobasidium pullulans</name>
    <name type="common">Black yeast</name>
    <name type="synonym">Pullularia pullulans</name>
    <dbReference type="NCBI Taxonomy" id="5580"/>
    <lineage>
        <taxon>Eukaryota</taxon>
        <taxon>Fungi</taxon>
        <taxon>Dikarya</taxon>
        <taxon>Ascomycota</taxon>
        <taxon>Pezizomycotina</taxon>
        <taxon>Dothideomycetes</taxon>
        <taxon>Dothideomycetidae</taxon>
        <taxon>Dothideales</taxon>
        <taxon>Saccotheciaceae</taxon>
        <taxon>Aureobasidium</taxon>
    </lineage>
</organism>
<dbReference type="PANTHER" id="PTHR38050">
    <property type="match status" value="1"/>
</dbReference>
<evidence type="ECO:0000313" key="14">
    <source>
        <dbReference type="Proteomes" id="UP000308014"/>
    </source>
</evidence>
<dbReference type="EC" id="3.1.1.73" evidence="2"/>
<keyword evidence="5 11" id="KW-0732">Signal</keyword>
<evidence type="ECO:0000256" key="4">
    <source>
        <dbReference type="ARBA" id="ARBA00022651"/>
    </source>
</evidence>
<evidence type="ECO:0000256" key="11">
    <source>
        <dbReference type="SAM" id="SignalP"/>
    </source>
</evidence>
<evidence type="ECO:0000256" key="9">
    <source>
        <dbReference type="ARBA" id="ARBA00034075"/>
    </source>
</evidence>
<protein>
    <recommendedName>
        <fullName evidence="2">feruloyl esterase</fullName>
        <ecNumber evidence="2">3.1.1.73</ecNumber>
    </recommendedName>
</protein>
<feature type="compositionally biased region" description="Low complexity" evidence="10">
    <location>
        <begin position="136"/>
        <end position="148"/>
    </location>
</feature>
<dbReference type="PANTHER" id="PTHR38050:SF2">
    <property type="entry name" value="FERULOYL ESTERASE C-RELATED"/>
    <property type="match status" value="1"/>
</dbReference>
<keyword evidence="8" id="KW-0624">Polysaccharide degradation</keyword>
<dbReference type="Pfam" id="PF14295">
    <property type="entry name" value="PAN_4"/>
    <property type="match status" value="2"/>
</dbReference>
<dbReference type="SUPFAM" id="SSF53474">
    <property type="entry name" value="alpha/beta-Hydrolases"/>
    <property type="match status" value="1"/>
</dbReference>
<sequence length="1261" mass="132606">MAGKFSRLLGLAALIGLASAKSTTTAIPTASACPKANGRTIYDSNGAGYLVTCSADNDRGSYTNVRAETSYLDCMTACDADTSKPCVGFTYVGGDNGTNSGTCWLKEKMTTYPSANANVISAVRVSDAPNDDRGSKPSSSSSSIPSSIRSSAASSARSSAASSSSKQSSTSSLVSTIASSARSSAISTTTKSSSSTAQSSSSSSAVPSTSGNLCPSYNFTTYADTEDNNWQILCGFDTSPSSFGVVDVSSFALCLEACNAKDGCVSVSYFGTACYFKKGFENSTPSKNVNSAYIINRANYPVPSRNDIYAGRGCGASLPAGVQAGGRTTQFSINSGGLNRSFSIHVPSSYDINSAAPLIMAFHGRSETPVNIERYSDLSSEVWNPYGIVVYPLGFGSYPQWQSDPDAVEQTPYVDDQTFVQDLLVHMTSNYCIDTTRILATGYSNGGGLAGILACNSSLSNQFSAFAISSGAQYTNLTSANCPQNSSVPSTILTNTILQPVCSPGRRNVPMLEFHGDADGTVSYDGGPRRGYCLPTIPHWISDWSVRNGYSTANVATPLADGQVTRYEYGTANNQGIVTHYKIAGGKHAWFSQDTGSPIDATPIILEFLYRYRNYNALRYIPAPASPPVVSSAAASSTSAAVAPSFTASSPSAAFPSASNSSSIVWPTSYRPSAAAPSVSVNVSLSFNTSSSIAIPLTTAASSLPLIVSLPLNTSTSVAIPLTTAASPPPVNISLPLNTSSVAAVSTATINITSTIISAGTAGLSSTFSTISIQAPFANTTVPTNTTLPAPAATGISCPASNNTLYTDPSTGSTFEVQCNDDNTATASLVNLDAITVEGATFQQCMSFCAMMAPTCQGVTMSGDTCYLERTSAGRTPGVQGARLALLLLWTSAFSSARAQLSDGVFGAGPWNVSYAQESNRNPNATKSVSFQLGAQNYTFQVNVAELQPTGSIAKDAENPRVAASFYNMLWDGDYSLNDTLRSAFSFAIWLLYRSVDAKKLHIKVGNWWSLEPQTFSGADLNFGELDQTFTAPTINHAVKVPIGNKNFSLNVMIAEFEPPANTTTDLQNPRVAATIHELSWPWNTTINETLKTLEGVEEPRFCVSIPLGPFPDSVTKAYKETDLGDCTNALGEQCTRDLKNQGFAPDVGCNTPIPESCSGKLGSGSIGSAPLLNIEQRYYSAFEKSEARFAYTTSEIYSAGNDTLFQHDVQRLHVLLFTSSGSAPICVRVADHKVSGAMARPGGSMCFVALLALGAMLFML</sequence>
<feature type="domain" description="Apple" evidence="12">
    <location>
        <begin position="68"/>
        <end position="106"/>
    </location>
</feature>
<dbReference type="GO" id="GO:0030600">
    <property type="term" value="F:feruloyl esterase activity"/>
    <property type="evidence" value="ECO:0007669"/>
    <property type="project" value="UniProtKB-EC"/>
</dbReference>
<evidence type="ECO:0000256" key="5">
    <source>
        <dbReference type="ARBA" id="ARBA00022729"/>
    </source>
</evidence>
<dbReference type="Gene3D" id="3.50.4.10">
    <property type="entry name" value="Hepatocyte Growth Factor"/>
    <property type="match status" value="1"/>
</dbReference>
<evidence type="ECO:0000256" key="3">
    <source>
        <dbReference type="ARBA" id="ARBA00022525"/>
    </source>
</evidence>
<reference evidence="13 14" key="1">
    <citation type="submission" date="2018-10" db="EMBL/GenBank/DDBJ databases">
        <title>Fifty Aureobasidium pullulans genomes reveal a recombining polyextremotolerant generalist.</title>
        <authorList>
            <person name="Gostincar C."/>
            <person name="Turk M."/>
            <person name="Zajc J."/>
            <person name="Gunde-Cimerman N."/>
        </authorList>
    </citation>
    <scope>NUCLEOTIDE SEQUENCE [LARGE SCALE GENOMIC DNA]</scope>
    <source>
        <strain evidence="13 14">EXF-11318</strain>
    </source>
</reference>
<dbReference type="EMBL" id="QZAJ01000030">
    <property type="protein sequence ID" value="THW21682.1"/>
    <property type="molecule type" value="Genomic_DNA"/>
</dbReference>
<dbReference type="AlphaFoldDB" id="A0A4S9MVR8"/>
<dbReference type="Gene3D" id="3.40.50.1820">
    <property type="entry name" value="alpha/beta hydrolase"/>
    <property type="match status" value="1"/>
</dbReference>
<dbReference type="PROSITE" id="PS51257">
    <property type="entry name" value="PROKAR_LIPOPROTEIN"/>
    <property type="match status" value="1"/>
</dbReference>
<evidence type="ECO:0000256" key="7">
    <source>
        <dbReference type="ARBA" id="ARBA00023277"/>
    </source>
</evidence>
<dbReference type="InterPro" id="IPR029058">
    <property type="entry name" value="AB_hydrolase_fold"/>
</dbReference>
<comment type="subcellular location">
    <subcellularLocation>
        <location evidence="1">Secreted</location>
    </subcellularLocation>
</comment>
<dbReference type="InterPro" id="IPR043595">
    <property type="entry name" value="FaeB/C/D"/>
</dbReference>
<dbReference type="GO" id="GO:0045493">
    <property type="term" value="P:xylan catabolic process"/>
    <property type="evidence" value="ECO:0007669"/>
    <property type="project" value="UniProtKB-KW"/>
</dbReference>
<evidence type="ECO:0000313" key="13">
    <source>
        <dbReference type="EMBL" id="THW21682.1"/>
    </source>
</evidence>
<evidence type="ECO:0000256" key="10">
    <source>
        <dbReference type="SAM" id="MobiDB-lite"/>
    </source>
</evidence>
<evidence type="ECO:0000256" key="2">
    <source>
        <dbReference type="ARBA" id="ARBA00013091"/>
    </source>
</evidence>
<evidence type="ECO:0000259" key="12">
    <source>
        <dbReference type="Pfam" id="PF14295"/>
    </source>
</evidence>
<feature type="chain" id="PRO_5044400168" description="feruloyl esterase" evidence="11">
    <location>
        <begin position="21"/>
        <end position="1261"/>
    </location>
</feature>
<evidence type="ECO:0000256" key="8">
    <source>
        <dbReference type="ARBA" id="ARBA00023326"/>
    </source>
</evidence>
<feature type="signal peptide" evidence="11">
    <location>
        <begin position="1"/>
        <end position="20"/>
    </location>
</feature>
<dbReference type="Proteomes" id="UP000308014">
    <property type="component" value="Unassembled WGS sequence"/>
</dbReference>
<feature type="region of interest" description="Disordered" evidence="10">
    <location>
        <begin position="126"/>
        <end position="148"/>
    </location>
</feature>
<feature type="region of interest" description="Disordered" evidence="10">
    <location>
        <begin position="189"/>
        <end position="210"/>
    </location>
</feature>
<name>A0A4S9MVR8_AURPU</name>
<keyword evidence="3" id="KW-0964">Secreted</keyword>
<evidence type="ECO:0000256" key="6">
    <source>
        <dbReference type="ARBA" id="ARBA00022801"/>
    </source>
</evidence>